<dbReference type="PANTHER" id="PTHR37945:SF1">
    <property type="entry name" value="EXTRACELLULAR TUNGSTATE BINDING PROTEIN"/>
    <property type="match status" value="1"/>
</dbReference>
<dbReference type="PANTHER" id="PTHR37945">
    <property type="entry name" value="EXTRACELLULAR TUNGSTATE BINDING PROTEIN"/>
    <property type="match status" value="1"/>
</dbReference>
<protein>
    <submittedName>
        <fullName evidence="2">Substrate-binding domain-containing protein</fullName>
    </submittedName>
</protein>
<dbReference type="AlphaFoldDB" id="A0ABD5MMM7"/>
<evidence type="ECO:0000313" key="2">
    <source>
        <dbReference type="EMBL" id="MFB9825088.1"/>
    </source>
</evidence>
<dbReference type="RefSeq" id="WP_222921355.1">
    <property type="nucleotide sequence ID" value="NZ_CP082286.1"/>
</dbReference>
<feature type="domain" description="PBP" evidence="1">
    <location>
        <begin position="34"/>
        <end position="257"/>
    </location>
</feature>
<dbReference type="SUPFAM" id="SSF53850">
    <property type="entry name" value="Periplasmic binding protein-like II"/>
    <property type="match status" value="1"/>
</dbReference>
<dbReference type="GeneID" id="67211472"/>
<dbReference type="InterPro" id="IPR024370">
    <property type="entry name" value="PBP_domain"/>
</dbReference>
<organism evidence="2 3">
    <name type="scientific">Halobaculum roseum</name>
    <dbReference type="NCBI Taxonomy" id="2175149"/>
    <lineage>
        <taxon>Archaea</taxon>
        <taxon>Methanobacteriati</taxon>
        <taxon>Methanobacteriota</taxon>
        <taxon>Stenosarchaea group</taxon>
        <taxon>Halobacteria</taxon>
        <taxon>Halobacteriales</taxon>
        <taxon>Haloferacaceae</taxon>
        <taxon>Halobaculum</taxon>
    </lineage>
</organism>
<dbReference type="EMBL" id="JBHMAJ010000008">
    <property type="protein sequence ID" value="MFB9825088.1"/>
    <property type="molecule type" value="Genomic_DNA"/>
</dbReference>
<dbReference type="Gene3D" id="3.40.190.10">
    <property type="entry name" value="Periplasmic binding protein-like II"/>
    <property type="match status" value="2"/>
</dbReference>
<dbReference type="Pfam" id="PF12849">
    <property type="entry name" value="PBP_like_2"/>
    <property type="match status" value="1"/>
</dbReference>
<proteinExistence type="predicted"/>
<evidence type="ECO:0000259" key="1">
    <source>
        <dbReference type="Pfam" id="PF12849"/>
    </source>
</evidence>
<sequence length="301" mass="31927">MDRRQYIQLFGAGGLGSLAGCSGAKPASDTTTLTDDPLTLATATTVHDSGLLGELTAGFEQEFGVAVAAIARGTGAALETARNGDCDVVLVHARPLEDAFLREGDGVNRRAVMVNDFLVVGPPDDPADIAGTGPIEAFEAIAATGSPFMSRGDRSGTHLRERLLWDETSIEPGGSWYSETGQGMGDTLTVAAQRGAYTLCDRGTFLNVIEDQLLVYVEGGIEDPPPLLRNEYAVIPVNPDRHDVAYPMAMAFVGYLTGSGQDRIDEFRVGGERAFRSVTPSEASAFEQYVPSDWNESSTGS</sequence>
<dbReference type="PROSITE" id="PS51257">
    <property type="entry name" value="PROKAR_LIPOPROTEIN"/>
    <property type="match status" value="1"/>
</dbReference>
<gene>
    <name evidence="2" type="ORF">ACFFOL_13030</name>
</gene>
<reference evidence="2" key="1">
    <citation type="submission" date="2024-09" db="EMBL/GenBank/DDBJ databases">
        <authorList>
            <person name="Sun Q."/>
        </authorList>
    </citation>
    <scope>NUCLEOTIDE SEQUENCE [LARGE SCALE GENOMIC DNA]</scope>
    <source>
        <strain evidence="2">JCM 31273</strain>
    </source>
</reference>
<name>A0ABD5MMM7_9EURY</name>
<dbReference type="InterPro" id="IPR052738">
    <property type="entry name" value="ABC-Tungstate_binding"/>
</dbReference>
<dbReference type="Proteomes" id="UP001589595">
    <property type="component" value="Unassembled WGS sequence"/>
</dbReference>
<accession>A0ABD5MMM7</accession>
<evidence type="ECO:0000313" key="3">
    <source>
        <dbReference type="Proteomes" id="UP001589595"/>
    </source>
</evidence>
<keyword evidence="3" id="KW-1185">Reference proteome</keyword>
<comment type="caution">
    <text evidence="2">The sequence shown here is derived from an EMBL/GenBank/DDBJ whole genome shotgun (WGS) entry which is preliminary data.</text>
</comment>